<dbReference type="Proteomes" id="UP000237003">
    <property type="component" value="Unassembled WGS sequence"/>
</dbReference>
<reference evidence="1 2" key="1">
    <citation type="submission" date="2018-01" db="EMBL/GenBank/DDBJ databases">
        <title>Complete genome sequences of 14 Citrobacter spp. isolated from plant in Canada.</title>
        <authorList>
            <person name="Bhandare S.G."/>
            <person name="Colavecchio A."/>
            <person name="Jeukens J."/>
            <person name="Emond-Rheault J.-G."/>
            <person name="Freschi L."/>
            <person name="Hamel J."/>
            <person name="Kukavica-Ibrulj I."/>
            <person name="Levesque R."/>
            <person name="Goodridge L."/>
        </authorList>
    </citation>
    <scope>NUCLEOTIDE SEQUENCE [LARGE SCALE GENOMIC DNA]</scope>
    <source>
        <strain evidence="1 2">S1285</strain>
    </source>
</reference>
<organism evidence="1 2">
    <name type="scientific">Citrobacter amalonaticus</name>
    <dbReference type="NCBI Taxonomy" id="35703"/>
    <lineage>
        <taxon>Bacteria</taxon>
        <taxon>Pseudomonadati</taxon>
        <taxon>Pseudomonadota</taxon>
        <taxon>Gammaproteobacteria</taxon>
        <taxon>Enterobacterales</taxon>
        <taxon>Enterobacteriaceae</taxon>
        <taxon>Citrobacter</taxon>
    </lineage>
</organism>
<accession>A0A2S4S3C4</accession>
<protein>
    <submittedName>
        <fullName evidence="1">Recombinase RecF</fullName>
    </submittedName>
</protein>
<gene>
    <name evidence="1" type="ORF">C3430_04725</name>
</gene>
<evidence type="ECO:0000313" key="2">
    <source>
        <dbReference type="Proteomes" id="UP000237003"/>
    </source>
</evidence>
<evidence type="ECO:0000313" key="1">
    <source>
        <dbReference type="EMBL" id="POU68375.1"/>
    </source>
</evidence>
<name>A0A2S4S3C4_CITAM</name>
<sequence>MIHYFLSLYLEPVPSGVIGADGLNTDSAQPPERTCSMRGWRARTWFEMISKIA</sequence>
<proteinExistence type="predicted"/>
<comment type="caution">
    <text evidence="1">The sequence shown here is derived from an EMBL/GenBank/DDBJ whole genome shotgun (WGS) entry which is preliminary data.</text>
</comment>
<dbReference type="AlphaFoldDB" id="A0A2S4S3C4"/>
<dbReference type="EMBL" id="PQLX01000001">
    <property type="protein sequence ID" value="POU68375.1"/>
    <property type="molecule type" value="Genomic_DNA"/>
</dbReference>